<sequence length="94" mass="10800">MDLKIVLVVVCLYALVITFTEGIPKCCIKTKNIPRKALLKVERFEMQTSSGACDIPALVLYLKNQRNPICAHPKMKAPMMILWHRMKQSRQKSK</sequence>
<keyword evidence="2" id="KW-0732">Signal</keyword>
<feature type="domain" description="Chemokine interleukin-8-like" evidence="3">
    <location>
        <begin position="25"/>
        <end position="76"/>
    </location>
</feature>
<evidence type="ECO:0000256" key="2">
    <source>
        <dbReference type="SAM" id="SignalP"/>
    </source>
</evidence>
<dbReference type="GO" id="GO:0006955">
    <property type="term" value="P:immune response"/>
    <property type="evidence" value="ECO:0007669"/>
    <property type="project" value="InterPro"/>
</dbReference>
<dbReference type="AlphaFoldDB" id="A0A3P8SA35"/>
<dbReference type="OMA" id="CCINTKS"/>
<reference evidence="4 5" key="1">
    <citation type="submission" date="2018-03" db="EMBL/GenBank/DDBJ databases">
        <title>Finding Nemo's genes: A chromosome-scale reference assembly of the genome of the orange clownfish Amphiprion percula.</title>
        <authorList>
            <person name="Lehmann R."/>
        </authorList>
    </citation>
    <scope>NUCLEOTIDE SEQUENCE</scope>
</reference>
<reference evidence="4" key="2">
    <citation type="submission" date="2025-08" db="UniProtKB">
        <authorList>
            <consortium name="Ensembl"/>
        </authorList>
    </citation>
    <scope>IDENTIFICATION</scope>
</reference>
<dbReference type="Pfam" id="PF00048">
    <property type="entry name" value="IL8"/>
    <property type="match status" value="1"/>
</dbReference>
<organism evidence="4 5">
    <name type="scientific">Amphiprion percula</name>
    <name type="common">Orange clownfish</name>
    <name type="synonym">Lutjanus percula</name>
    <dbReference type="NCBI Taxonomy" id="161767"/>
    <lineage>
        <taxon>Eukaryota</taxon>
        <taxon>Metazoa</taxon>
        <taxon>Chordata</taxon>
        <taxon>Craniata</taxon>
        <taxon>Vertebrata</taxon>
        <taxon>Euteleostomi</taxon>
        <taxon>Actinopterygii</taxon>
        <taxon>Neopterygii</taxon>
        <taxon>Teleostei</taxon>
        <taxon>Neoteleostei</taxon>
        <taxon>Acanthomorphata</taxon>
        <taxon>Ovalentaria</taxon>
        <taxon>Pomacentridae</taxon>
        <taxon>Amphiprion</taxon>
    </lineage>
</organism>
<keyword evidence="5" id="KW-1185">Reference proteome</keyword>
<dbReference type="GO" id="GO:0008009">
    <property type="term" value="F:chemokine activity"/>
    <property type="evidence" value="ECO:0007669"/>
    <property type="project" value="InterPro"/>
</dbReference>
<dbReference type="Proteomes" id="UP000265080">
    <property type="component" value="Chromosome 5"/>
</dbReference>
<dbReference type="GO" id="GO:0005615">
    <property type="term" value="C:extracellular space"/>
    <property type="evidence" value="ECO:0007669"/>
    <property type="project" value="UniProtKB-KW"/>
</dbReference>
<evidence type="ECO:0000256" key="1">
    <source>
        <dbReference type="ARBA" id="ARBA00022514"/>
    </source>
</evidence>
<dbReference type="InterPro" id="IPR001811">
    <property type="entry name" value="Chemokine_IL8-like_dom"/>
</dbReference>
<accession>A0A3P8SA35</accession>
<proteinExistence type="predicted"/>
<protein>
    <recommendedName>
        <fullName evidence="3">Chemokine interleukin-8-like domain-containing protein</fullName>
    </recommendedName>
</protein>
<dbReference type="Ensembl" id="ENSAPET00000009189.1">
    <property type="protein sequence ID" value="ENSAPEP00000008940.1"/>
    <property type="gene ID" value="ENSAPEG00000006446.1"/>
</dbReference>
<dbReference type="InterPro" id="IPR036048">
    <property type="entry name" value="Interleukin_8-like_sf"/>
</dbReference>
<name>A0A3P8SA35_AMPPE</name>
<dbReference type="Gene3D" id="2.40.50.40">
    <property type="match status" value="1"/>
</dbReference>
<evidence type="ECO:0000259" key="3">
    <source>
        <dbReference type="Pfam" id="PF00048"/>
    </source>
</evidence>
<evidence type="ECO:0000313" key="4">
    <source>
        <dbReference type="Ensembl" id="ENSAPEP00000008940.1"/>
    </source>
</evidence>
<feature type="chain" id="PRO_5018016274" description="Chemokine interleukin-8-like domain-containing protein" evidence="2">
    <location>
        <begin position="23"/>
        <end position="94"/>
    </location>
</feature>
<dbReference type="GeneTree" id="ENSGT01030000234769"/>
<evidence type="ECO:0000313" key="5">
    <source>
        <dbReference type="Proteomes" id="UP000265080"/>
    </source>
</evidence>
<dbReference type="SUPFAM" id="SSF54117">
    <property type="entry name" value="Interleukin 8-like chemokines"/>
    <property type="match status" value="1"/>
</dbReference>
<feature type="signal peptide" evidence="2">
    <location>
        <begin position="1"/>
        <end position="22"/>
    </location>
</feature>
<keyword evidence="1" id="KW-0202">Cytokine</keyword>
<reference evidence="4" key="3">
    <citation type="submission" date="2025-09" db="UniProtKB">
        <authorList>
            <consortium name="Ensembl"/>
        </authorList>
    </citation>
    <scope>IDENTIFICATION</scope>
</reference>